<reference evidence="2 3" key="1">
    <citation type="submission" date="2013-09" db="EMBL/GenBank/DDBJ databases">
        <authorList>
            <person name="Zeng Z."/>
            <person name="Chen C."/>
        </authorList>
    </citation>
    <scope>NUCLEOTIDE SEQUENCE [LARGE SCALE GENOMIC DNA]</scope>
    <source>
        <strain evidence="2 3">WB 4.1-42</strain>
    </source>
</reference>
<comment type="caution">
    <text evidence="2">The sequence shown here is derived from an EMBL/GenBank/DDBJ whole genome shotgun (WGS) entry which is preliminary data.</text>
</comment>
<evidence type="ECO:0000313" key="3">
    <source>
        <dbReference type="Proteomes" id="UP000030111"/>
    </source>
</evidence>
<dbReference type="Proteomes" id="UP000030111">
    <property type="component" value="Unassembled WGS sequence"/>
</dbReference>
<evidence type="ECO:0000256" key="1">
    <source>
        <dbReference type="SAM" id="SignalP"/>
    </source>
</evidence>
<dbReference type="eggNOG" id="COG3209">
    <property type="taxonomic scope" value="Bacteria"/>
</dbReference>
<dbReference type="PROSITE" id="PS51257">
    <property type="entry name" value="PROKAR_LIPOPROTEIN"/>
    <property type="match status" value="1"/>
</dbReference>
<keyword evidence="1" id="KW-0732">Signal</keyword>
<dbReference type="RefSeq" id="WP_026990452.1">
    <property type="nucleotide sequence ID" value="NZ_AUGP01000017.1"/>
</dbReference>
<accession>A0A0A2MPM1</accession>
<evidence type="ECO:0008006" key="4">
    <source>
        <dbReference type="Google" id="ProtNLM"/>
    </source>
</evidence>
<organism evidence="2 3">
    <name type="scientific">Flavobacterium subsaxonicum WB 4.1-42 = DSM 21790</name>
    <dbReference type="NCBI Taxonomy" id="1121898"/>
    <lineage>
        <taxon>Bacteria</taxon>
        <taxon>Pseudomonadati</taxon>
        <taxon>Bacteroidota</taxon>
        <taxon>Flavobacteriia</taxon>
        <taxon>Flavobacteriales</taxon>
        <taxon>Flavobacteriaceae</taxon>
        <taxon>Flavobacterium</taxon>
    </lineage>
</organism>
<dbReference type="OrthoDB" id="1444189at2"/>
<dbReference type="AlphaFoldDB" id="A0A0A2MPM1"/>
<feature type="chain" id="PRO_5002003497" description="DUF4595 domain-containing protein" evidence="1">
    <location>
        <begin position="19"/>
        <end position="250"/>
    </location>
</feature>
<name>A0A0A2MPM1_9FLAO</name>
<proteinExistence type="predicted"/>
<dbReference type="EMBL" id="JRLY01000002">
    <property type="protein sequence ID" value="KGO94264.1"/>
    <property type="molecule type" value="Genomic_DNA"/>
</dbReference>
<keyword evidence="3" id="KW-1185">Reference proteome</keyword>
<gene>
    <name evidence="2" type="ORF">Q766_04895</name>
</gene>
<sequence length="250" mass="27951">MKKIFTLAAIALFTLASCSDDDATSTTTNPEESLVFVKKTIETDSFDGSVITTTYTYTGNKLVSAESSDGTTEVRSYDNNNHLVAIEYNDEGYIKKEEFVYNSAGQLITYYWKIMYEDYAEKTTFTYNANGTISTLETWGDLTSQTDVDGTGLITLSNGNIIQHAFTSSYGTEVNNFTYDDKNNPFRNVLGQDAINLTIPEDGVNNILTSVDEGNNNFTNTYTYNSNNYPTVNVLSFDDDSTKTTQYFYE</sequence>
<protein>
    <recommendedName>
        <fullName evidence="4">DUF4595 domain-containing protein</fullName>
    </recommendedName>
</protein>
<feature type="signal peptide" evidence="1">
    <location>
        <begin position="1"/>
        <end position="18"/>
    </location>
</feature>
<dbReference type="STRING" id="1121898.GCA_000422725_01583"/>
<dbReference type="Gene3D" id="2.180.10.10">
    <property type="entry name" value="RHS repeat-associated core"/>
    <property type="match status" value="1"/>
</dbReference>
<evidence type="ECO:0000313" key="2">
    <source>
        <dbReference type="EMBL" id="KGO94264.1"/>
    </source>
</evidence>